<evidence type="ECO:0000313" key="2">
    <source>
        <dbReference type="Proteomes" id="UP000752696"/>
    </source>
</evidence>
<proteinExistence type="predicted"/>
<comment type="caution">
    <text evidence="1">The sequence shown here is derived from an EMBL/GenBank/DDBJ whole genome shotgun (WGS) entry which is preliminary data.</text>
</comment>
<gene>
    <name evidence="1" type="ORF">MHI_LOCUS588245</name>
</gene>
<organism evidence="1 2">
    <name type="scientific">Heterotrigona itama</name>
    <dbReference type="NCBI Taxonomy" id="395501"/>
    <lineage>
        <taxon>Eukaryota</taxon>
        <taxon>Metazoa</taxon>
        <taxon>Ecdysozoa</taxon>
        <taxon>Arthropoda</taxon>
        <taxon>Hexapoda</taxon>
        <taxon>Insecta</taxon>
        <taxon>Pterygota</taxon>
        <taxon>Neoptera</taxon>
        <taxon>Endopterygota</taxon>
        <taxon>Hymenoptera</taxon>
        <taxon>Apocrita</taxon>
        <taxon>Aculeata</taxon>
        <taxon>Apoidea</taxon>
        <taxon>Anthophila</taxon>
        <taxon>Apidae</taxon>
        <taxon>Heterotrigona</taxon>
    </lineage>
</organism>
<name>A0A6V7H860_9HYME</name>
<dbReference type="Proteomes" id="UP000752696">
    <property type="component" value="Unassembled WGS sequence"/>
</dbReference>
<dbReference type="AlphaFoldDB" id="A0A6V7H860"/>
<sequence length="55" mass="6476">EETQHLQLEVHQIQQIPSYSDIVNDLVKRVHCSGARDLNFYYSYMIFIHISIVAL</sequence>
<evidence type="ECO:0000313" key="1">
    <source>
        <dbReference type="EMBL" id="CAD1475638.1"/>
    </source>
</evidence>
<protein>
    <submittedName>
        <fullName evidence="1">Uncharacterized protein</fullName>
    </submittedName>
</protein>
<accession>A0A6V7H860</accession>
<feature type="non-terminal residue" evidence="1">
    <location>
        <position position="55"/>
    </location>
</feature>
<feature type="non-terminal residue" evidence="1">
    <location>
        <position position="1"/>
    </location>
</feature>
<dbReference type="EMBL" id="CAJDYZ010008640">
    <property type="protein sequence ID" value="CAD1475638.1"/>
    <property type="molecule type" value="Genomic_DNA"/>
</dbReference>
<keyword evidence="2" id="KW-1185">Reference proteome</keyword>
<reference evidence="1" key="1">
    <citation type="submission" date="2020-07" db="EMBL/GenBank/DDBJ databases">
        <authorList>
            <person name="Nazaruddin N."/>
        </authorList>
    </citation>
    <scope>NUCLEOTIDE SEQUENCE</scope>
</reference>